<feature type="region of interest" description="Disordered" evidence="1">
    <location>
        <begin position="513"/>
        <end position="545"/>
    </location>
</feature>
<feature type="compositionally biased region" description="Basic and acidic residues" evidence="1">
    <location>
        <begin position="443"/>
        <end position="453"/>
    </location>
</feature>
<dbReference type="PROSITE" id="PS00028">
    <property type="entry name" value="ZINC_FINGER_C2H2_1"/>
    <property type="match status" value="1"/>
</dbReference>
<evidence type="ECO:0000313" key="2">
    <source>
        <dbReference type="EnsemblMetazoa" id="AAEL017289-PA"/>
    </source>
</evidence>
<keyword evidence="3" id="KW-1185">Reference proteome</keyword>
<dbReference type="InterPro" id="IPR036236">
    <property type="entry name" value="Znf_C2H2_sf"/>
</dbReference>
<reference evidence="2 3" key="1">
    <citation type="submission" date="2017-06" db="EMBL/GenBank/DDBJ databases">
        <title>Aedes aegypti genome working group (AGWG) sequencing and assembly.</title>
        <authorList>
            <consortium name="Aedes aegypti Genome Working Group (AGWG)"/>
            <person name="Matthews B.J."/>
        </authorList>
    </citation>
    <scope>NUCLEOTIDE SEQUENCE [LARGE SCALE GENOMIC DNA]</scope>
    <source>
        <strain evidence="2 3">LVP_AGWG</strain>
    </source>
</reference>
<feature type="compositionally biased region" description="Basic and acidic residues" evidence="1">
    <location>
        <begin position="618"/>
        <end position="634"/>
    </location>
</feature>
<evidence type="ECO:0000256" key="1">
    <source>
        <dbReference type="SAM" id="MobiDB-lite"/>
    </source>
</evidence>
<organism evidence="2 3">
    <name type="scientific">Aedes aegypti</name>
    <name type="common">Yellowfever mosquito</name>
    <name type="synonym">Culex aegypti</name>
    <dbReference type="NCBI Taxonomy" id="7159"/>
    <lineage>
        <taxon>Eukaryota</taxon>
        <taxon>Metazoa</taxon>
        <taxon>Ecdysozoa</taxon>
        <taxon>Arthropoda</taxon>
        <taxon>Hexapoda</taxon>
        <taxon>Insecta</taxon>
        <taxon>Pterygota</taxon>
        <taxon>Neoptera</taxon>
        <taxon>Endopterygota</taxon>
        <taxon>Diptera</taxon>
        <taxon>Nematocera</taxon>
        <taxon>Culicoidea</taxon>
        <taxon>Culicidae</taxon>
        <taxon>Culicinae</taxon>
        <taxon>Aedini</taxon>
        <taxon>Aedes</taxon>
        <taxon>Stegomyia</taxon>
    </lineage>
</organism>
<feature type="region of interest" description="Disordered" evidence="1">
    <location>
        <begin position="581"/>
        <end position="641"/>
    </location>
</feature>
<dbReference type="SUPFAM" id="SSF57667">
    <property type="entry name" value="beta-beta-alpha zinc fingers"/>
    <property type="match status" value="1"/>
</dbReference>
<name>A0A1S4G5W4_AEDAE</name>
<feature type="compositionally biased region" description="Low complexity" evidence="1">
    <location>
        <begin position="582"/>
        <end position="605"/>
    </location>
</feature>
<dbReference type="OrthoDB" id="7763144at2759"/>
<dbReference type="AlphaFoldDB" id="A0A1S4G5W4"/>
<feature type="compositionally biased region" description="Pro residues" evidence="1">
    <location>
        <begin position="465"/>
        <end position="477"/>
    </location>
</feature>
<dbReference type="Proteomes" id="UP000008820">
    <property type="component" value="Chromosome 3"/>
</dbReference>
<dbReference type="PROSITE" id="PS50157">
    <property type="entry name" value="ZINC_FINGER_C2H2_2"/>
    <property type="match status" value="1"/>
</dbReference>
<dbReference type="VEuPathDB" id="VectorBase:AAEL017289"/>
<feature type="region of interest" description="Disordered" evidence="1">
    <location>
        <begin position="400"/>
        <end position="483"/>
    </location>
</feature>
<accession>A0A1S4G5W4</accession>
<evidence type="ECO:0000313" key="3">
    <source>
        <dbReference type="Proteomes" id="UP000008820"/>
    </source>
</evidence>
<feature type="compositionally biased region" description="Polar residues" evidence="1">
    <location>
        <begin position="432"/>
        <end position="442"/>
    </location>
</feature>
<reference evidence="2" key="2">
    <citation type="submission" date="2020-05" db="UniProtKB">
        <authorList>
            <consortium name="EnsemblMetazoa"/>
        </authorList>
    </citation>
    <scope>IDENTIFICATION</scope>
    <source>
        <strain evidence="2">LVP_AGWG</strain>
    </source>
</reference>
<dbReference type="SMART" id="SM00355">
    <property type="entry name" value="ZnF_C2H2"/>
    <property type="match status" value="2"/>
</dbReference>
<feature type="compositionally biased region" description="Polar residues" evidence="1">
    <location>
        <begin position="522"/>
        <end position="533"/>
    </location>
</feature>
<proteinExistence type="predicted"/>
<sequence length="719" mass="80134">MRRSLPATRTRSPLEPQQILNYTLASDIQFSSSTRSNRSDVMSSSGSPFLLQSHQQQHQYLSYPLFEGPFQVIEPGSDLYIEMDSDYGLDPFDGSGVMEQQELFISENGIPQEVLEDVFQLDDEIEGAGGVLPQQYPVAEGLSMADYERDLVAEMEKLFPEVAPEARCPPKSSRLMEELVRTDLPELPCYMNVQLKPDGSRKGRKVETAPRDAQRGFRCVEMTDGKGTTFKAKYYHHQSVEKQQKPVPQTKNNLQHRRVVELLQSPPLRNVSPAMASKIESLASGKRNVTLTPVRSSPPPAPPQRNSTTIVIKTPKRTIATSSPPVEPSPPPPVTIDFPFPIAMIKQEPPDDTTDQPPIPLEFTPIEVPVITPNSIANKQPRKQKLQSLSQCDVVFKEAPGVVPNSEQGGAKPVNRRIVQRPPRGPPPNDFVTVTITDVNDNSNDKSAQERSRPSTPRPKAASPVPSPSQSRPPPTSRYPFKKRSLVTHYRVQMTPNQKRIPGQPVESIEILDSSEEDEETNASSTGTATAPESETEDVSKPKLPGNTESIQCPFCCKVFFASHTLMLHSQNCADAVLFGNSSPKKQSSSSSKRTSKSGESLLKSSSEKPSKSTAESTRTKSEAKSRPTAEPNRKRLPNPRSSMRLSIEILPTAFSIDNLLLCEVCKKTFRSQEHLDVHQKIHKTPTVCNFCRKKFYETPRNHSCQEMKRAKQLKRRTR</sequence>
<gene>
    <name evidence="2" type="primary">23687709</name>
</gene>
<dbReference type="Gene3D" id="3.30.160.60">
    <property type="entry name" value="Classic Zinc Finger"/>
    <property type="match status" value="1"/>
</dbReference>
<dbReference type="EnsemblMetazoa" id="AAEL017289-RA">
    <property type="protein sequence ID" value="AAEL017289-PA"/>
    <property type="gene ID" value="AAEL017289"/>
</dbReference>
<protein>
    <submittedName>
        <fullName evidence="2">Uncharacterized protein</fullName>
    </submittedName>
</protein>
<dbReference type="InParanoid" id="A0A1S4G5W4"/>
<dbReference type="InterPro" id="IPR013087">
    <property type="entry name" value="Znf_C2H2_type"/>
</dbReference>